<reference evidence="1 2" key="1">
    <citation type="journal article" date="2022" name="Hortic Res">
        <title>A haplotype resolved chromosomal level avocado genome allows analysis of novel avocado genes.</title>
        <authorList>
            <person name="Nath O."/>
            <person name="Fletcher S.J."/>
            <person name="Hayward A."/>
            <person name="Shaw L.M."/>
            <person name="Masouleh A.K."/>
            <person name="Furtado A."/>
            <person name="Henry R.J."/>
            <person name="Mitter N."/>
        </authorList>
    </citation>
    <scope>NUCLEOTIDE SEQUENCE [LARGE SCALE GENOMIC DNA]</scope>
    <source>
        <strain evidence="2">cv. Hass</strain>
    </source>
</reference>
<dbReference type="EMBL" id="CM056814">
    <property type="protein sequence ID" value="KAJ8627402.1"/>
    <property type="molecule type" value="Genomic_DNA"/>
</dbReference>
<evidence type="ECO:0000313" key="2">
    <source>
        <dbReference type="Proteomes" id="UP001234297"/>
    </source>
</evidence>
<organism evidence="1 2">
    <name type="scientific">Persea americana</name>
    <name type="common">Avocado</name>
    <dbReference type="NCBI Taxonomy" id="3435"/>
    <lineage>
        <taxon>Eukaryota</taxon>
        <taxon>Viridiplantae</taxon>
        <taxon>Streptophyta</taxon>
        <taxon>Embryophyta</taxon>
        <taxon>Tracheophyta</taxon>
        <taxon>Spermatophyta</taxon>
        <taxon>Magnoliopsida</taxon>
        <taxon>Magnoliidae</taxon>
        <taxon>Laurales</taxon>
        <taxon>Lauraceae</taxon>
        <taxon>Persea</taxon>
    </lineage>
</organism>
<comment type="caution">
    <text evidence="1">The sequence shown here is derived from an EMBL/GenBank/DDBJ whole genome shotgun (WGS) entry which is preliminary data.</text>
</comment>
<protein>
    <submittedName>
        <fullName evidence="1">Uncharacterized protein</fullName>
    </submittedName>
</protein>
<gene>
    <name evidence="1" type="ORF">MRB53_020709</name>
</gene>
<sequence>MPDMSNIFYMSRAGVTCRGDVTWSIHEGSTGPMGKIDHCFMFHIESECGLDGFLLDACLSLHDGKRTSTSVVNALDAEVNEHLEQVLVLFSFCFGFELCGWDCLNALECYPFCMGLLEKRHCSKLSKGPVEGFSVASTK</sequence>
<name>A0ACC2L1N9_PERAE</name>
<proteinExistence type="predicted"/>
<keyword evidence="2" id="KW-1185">Reference proteome</keyword>
<evidence type="ECO:0000313" key="1">
    <source>
        <dbReference type="EMBL" id="KAJ8627402.1"/>
    </source>
</evidence>
<dbReference type="Proteomes" id="UP001234297">
    <property type="component" value="Chromosome 6"/>
</dbReference>
<accession>A0ACC2L1N9</accession>